<dbReference type="RefSeq" id="WP_013765924.1">
    <property type="nucleotide sequence ID" value="NC_015510.1"/>
</dbReference>
<reference key="2">
    <citation type="submission" date="2011-04" db="EMBL/GenBank/DDBJ databases">
        <title>Complete sequence of chromosome of Haliscomenobacter hydrossis DSM 1100.</title>
        <authorList>
            <consortium name="US DOE Joint Genome Institute (JGI-PGF)"/>
            <person name="Lucas S."/>
            <person name="Han J."/>
            <person name="Lapidus A."/>
            <person name="Bruce D."/>
            <person name="Goodwin L."/>
            <person name="Pitluck S."/>
            <person name="Peters L."/>
            <person name="Kyrpides N."/>
            <person name="Mavromatis K."/>
            <person name="Ivanova N."/>
            <person name="Ovchinnikova G."/>
            <person name="Pagani I."/>
            <person name="Daligault H."/>
            <person name="Detter J.C."/>
            <person name="Han C."/>
            <person name="Land M."/>
            <person name="Hauser L."/>
            <person name="Markowitz V."/>
            <person name="Cheng J.-F."/>
            <person name="Hugenholtz P."/>
            <person name="Woyke T."/>
            <person name="Wu D."/>
            <person name="Verbarg S."/>
            <person name="Frueling A."/>
            <person name="Brambilla E."/>
            <person name="Klenk H.-P."/>
            <person name="Eisen J.A."/>
        </authorList>
    </citation>
    <scope>NUCLEOTIDE SEQUENCE</scope>
    <source>
        <strain>DSM 1100</strain>
    </source>
</reference>
<name>F4KXM3_HALH1</name>
<evidence type="ECO:0000256" key="9">
    <source>
        <dbReference type="ARBA" id="ARBA00022801"/>
    </source>
</evidence>
<dbReference type="SMART" id="SM00478">
    <property type="entry name" value="ENDO3c"/>
    <property type="match status" value="1"/>
</dbReference>
<evidence type="ECO:0000256" key="14">
    <source>
        <dbReference type="RuleBase" id="RU365096"/>
    </source>
</evidence>
<evidence type="ECO:0000256" key="3">
    <source>
        <dbReference type="ARBA" id="ARBA00008343"/>
    </source>
</evidence>
<comment type="cofactor">
    <cofactor evidence="14">
        <name>[4Fe-4S] cluster</name>
        <dbReference type="ChEBI" id="CHEBI:49883"/>
    </cofactor>
    <text evidence="14">Binds 1 [4Fe-4S] cluster.</text>
</comment>
<keyword evidence="9" id="KW-0378">Hydrolase</keyword>
<dbReference type="GO" id="GO:0000701">
    <property type="term" value="F:purine-specific mismatch base pair DNA N-glycosylase activity"/>
    <property type="evidence" value="ECO:0007669"/>
    <property type="project" value="UniProtKB-EC"/>
</dbReference>
<comment type="similarity">
    <text evidence="3 14">Belongs to the Nth/MutY family.</text>
</comment>
<dbReference type="GO" id="GO:0035485">
    <property type="term" value="F:adenine/guanine mispair binding"/>
    <property type="evidence" value="ECO:0007669"/>
    <property type="project" value="TreeGrafter"/>
</dbReference>
<dbReference type="EMBL" id="CP002691">
    <property type="protein sequence ID" value="AEE51384.1"/>
    <property type="molecule type" value="Genomic_DNA"/>
</dbReference>
<comment type="catalytic activity">
    <reaction evidence="1 14">
        <text>Hydrolyzes free adenine bases from 7,8-dihydro-8-oxoguanine:adenine mismatched double-stranded DNA, leaving an apurinic site.</text>
        <dbReference type="EC" id="3.2.2.31"/>
    </reaction>
</comment>
<dbReference type="InterPro" id="IPR005760">
    <property type="entry name" value="A/G_AdeGlyc_MutY"/>
</dbReference>
<dbReference type="PANTHER" id="PTHR42944">
    <property type="entry name" value="ADENINE DNA GLYCOSYLASE"/>
    <property type="match status" value="1"/>
</dbReference>
<dbReference type="Gene3D" id="1.10.1670.10">
    <property type="entry name" value="Helix-hairpin-Helix base-excision DNA repair enzymes (C-terminal)"/>
    <property type="match status" value="1"/>
</dbReference>
<dbReference type="GO" id="GO:0051539">
    <property type="term" value="F:4 iron, 4 sulfur cluster binding"/>
    <property type="evidence" value="ECO:0007669"/>
    <property type="project" value="UniProtKB-UniRule"/>
</dbReference>
<feature type="domain" description="HhH-GPD" evidence="15">
    <location>
        <begin position="39"/>
        <end position="190"/>
    </location>
</feature>
<dbReference type="InterPro" id="IPR029119">
    <property type="entry name" value="MutY_C"/>
</dbReference>
<evidence type="ECO:0000256" key="11">
    <source>
        <dbReference type="ARBA" id="ARBA00023014"/>
    </source>
</evidence>
<dbReference type="PROSITE" id="PS00764">
    <property type="entry name" value="ENDONUCLEASE_III_1"/>
    <property type="match status" value="1"/>
</dbReference>
<proteinExistence type="inferred from homology"/>
<gene>
    <name evidence="16" type="ordered locus">Halhy_3529</name>
</gene>
<evidence type="ECO:0000259" key="15">
    <source>
        <dbReference type="SMART" id="SM00478"/>
    </source>
</evidence>
<evidence type="ECO:0000256" key="7">
    <source>
        <dbReference type="ARBA" id="ARBA00022723"/>
    </source>
</evidence>
<keyword evidence="7" id="KW-0479">Metal-binding</keyword>
<dbReference type="Pfam" id="PF00730">
    <property type="entry name" value="HhH-GPD"/>
    <property type="match status" value="1"/>
</dbReference>
<dbReference type="KEGG" id="hhy:Halhy_3529"/>
<protein>
    <recommendedName>
        <fullName evidence="5 14">Adenine DNA glycosylase</fullName>
        <ecNumber evidence="4 14">3.2.2.31</ecNumber>
    </recommendedName>
</protein>
<dbReference type="InterPro" id="IPR000445">
    <property type="entry name" value="HhH_motif"/>
</dbReference>
<keyword evidence="13 14" id="KW-0326">Glycosidase</keyword>
<dbReference type="HOGENOM" id="CLU_012862_0_3_10"/>
<dbReference type="Gene3D" id="1.10.340.30">
    <property type="entry name" value="Hypothetical protein, domain 2"/>
    <property type="match status" value="1"/>
</dbReference>
<reference evidence="16 17" key="1">
    <citation type="journal article" date="2011" name="Stand. Genomic Sci.">
        <title>Complete genome sequence of Haliscomenobacter hydrossis type strain (O).</title>
        <authorList>
            <consortium name="US DOE Joint Genome Institute (JGI-PGF)"/>
            <person name="Daligault H."/>
            <person name="Lapidus A."/>
            <person name="Zeytun A."/>
            <person name="Nolan M."/>
            <person name="Lucas S."/>
            <person name="Del Rio T.G."/>
            <person name="Tice H."/>
            <person name="Cheng J.F."/>
            <person name="Tapia R."/>
            <person name="Han C."/>
            <person name="Goodwin L."/>
            <person name="Pitluck S."/>
            <person name="Liolios K."/>
            <person name="Pagani I."/>
            <person name="Ivanova N."/>
            <person name="Huntemann M."/>
            <person name="Mavromatis K."/>
            <person name="Mikhailova N."/>
            <person name="Pati A."/>
            <person name="Chen A."/>
            <person name="Palaniappan K."/>
            <person name="Land M."/>
            <person name="Hauser L."/>
            <person name="Brambilla E.M."/>
            <person name="Rohde M."/>
            <person name="Verbarg S."/>
            <person name="Goker M."/>
            <person name="Bristow J."/>
            <person name="Eisen J.A."/>
            <person name="Markowitz V."/>
            <person name="Hugenholtz P."/>
            <person name="Kyrpides N.C."/>
            <person name="Klenk H.P."/>
            <person name="Woyke T."/>
        </authorList>
    </citation>
    <scope>NUCLEOTIDE SEQUENCE [LARGE SCALE GENOMIC DNA]</scope>
    <source>
        <strain evidence="17">ATCC 27775 / DSM 1100 / LMG 10767 / O</strain>
    </source>
</reference>
<dbReference type="GO" id="GO:0006284">
    <property type="term" value="P:base-excision repair"/>
    <property type="evidence" value="ECO:0007669"/>
    <property type="project" value="UniProtKB-UniRule"/>
</dbReference>
<dbReference type="AlphaFoldDB" id="F4KXM3"/>
<evidence type="ECO:0000256" key="5">
    <source>
        <dbReference type="ARBA" id="ARBA00022023"/>
    </source>
</evidence>
<dbReference type="InterPro" id="IPR044298">
    <property type="entry name" value="MIG/MutY"/>
</dbReference>
<evidence type="ECO:0000313" key="16">
    <source>
        <dbReference type="EMBL" id="AEE51384.1"/>
    </source>
</evidence>
<keyword evidence="10 14" id="KW-0408">Iron</keyword>
<dbReference type="CDD" id="cd00056">
    <property type="entry name" value="ENDO3c"/>
    <property type="match status" value="1"/>
</dbReference>
<dbReference type="eggNOG" id="COG1194">
    <property type="taxonomic scope" value="Bacteria"/>
</dbReference>
<evidence type="ECO:0000256" key="13">
    <source>
        <dbReference type="ARBA" id="ARBA00023295"/>
    </source>
</evidence>
<dbReference type="Pfam" id="PF00633">
    <property type="entry name" value="HHH"/>
    <property type="match status" value="1"/>
</dbReference>
<dbReference type="CDD" id="cd03431">
    <property type="entry name" value="NUDIX_DNA_Glycosylase_C-MutY"/>
    <property type="match status" value="1"/>
</dbReference>
<dbReference type="STRING" id="760192.Halhy_3529"/>
<dbReference type="EC" id="3.2.2.31" evidence="4 14"/>
<dbReference type="PANTHER" id="PTHR42944:SF1">
    <property type="entry name" value="ADENINE DNA GLYCOSYLASE"/>
    <property type="match status" value="1"/>
</dbReference>
<keyword evidence="17" id="KW-1185">Reference proteome</keyword>
<dbReference type="FunFam" id="1.10.340.30:FF:000002">
    <property type="entry name" value="Adenine DNA glycosylase"/>
    <property type="match status" value="1"/>
</dbReference>
<dbReference type="InterPro" id="IPR023170">
    <property type="entry name" value="HhH_base_excis_C"/>
</dbReference>
<dbReference type="GO" id="GO:0046872">
    <property type="term" value="F:metal ion binding"/>
    <property type="evidence" value="ECO:0007669"/>
    <property type="project" value="UniProtKB-UniRule"/>
</dbReference>
<dbReference type="Proteomes" id="UP000008461">
    <property type="component" value="Chromosome"/>
</dbReference>
<dbReference type="NCBIfam" id="TIGR01084">
    <property type="entry name" value="mutY"/>
    <property type="match status" value="1"/>
</dbReference>
<dbReference type="SUPFAM" id="SSF48150">
    <property type="entry name" value="DNA-glycosylase"/>
    <property type="match status" value="1"/>
</dbReference>
<dbReference type="Gene3D" id="3.90.79.10">
    <property type="entry name" value="Nucleoside Triphosphate Pyrophosphohydrolase"/>
    <property type="match status" value="1"/>
</dbReference>
<evidence type="ECO:0000256" key="2">
    <source>
        <dbReference type="ARBA" id="ARBA00002933"/>
    </source>
</evidence>
<sequence>MDQQHFFQRGLIAWYQPEDRPLPWKGIQDPYHIWLSEIILQQTRVEQGMNYYLRFVEAYPSIRDLAAAPDDEVMKLWEGLGYYSRARNLLAAARYVTTELGGVFPTTYTGILALKGVGAYTAAAIASFAFNLPHAVVDGNVFRVLARFFGISTPQDSTAGKKEFTQLAESLLQRDQPALYNQAIMDFGATVCLPRNPKCGQCPLRTECVALRDKRITELPVKSKKLIKTERFFHYLIFNYEGKVFIQKREEKDIWLHLYQFPVVEAARLDLDWGALKQALVDKGWIEEQAEIVPRPGSKSFQQLLTHQVINARFWEIDLPVLPAGVPTDWQLIPRTALSKYAFPKVIDRYLQDKGLYLELG</sequence>
<dbReference type="GO" id="GO:0006298">
    <property type="term" value="P:mismatch repair"/>
    <property type="evidence" value="ECO:0007669"/>
    <property type="project" value="TreeGrafter"/>
</dbReference>
<dbReference type="GO" id="GO:0032357">
    <property type="term" value="F:oxidized purine DNA binding"/>
    <property type="evidence" value="ECO:0007669"/>
    <property type="project" value="TreeGrafter"/>
</dbReference>
<organism evidence="16 17">
    <name type="scientific">Haliscomenobacter hydrossis (strain ATCC 27775 / DSM 1100 / LMG 10767 / O)</name>
    <dbReference type="NCBI Taxonomy" id="760192"/>
    <lineage>
        <taxon>Bacteria</taxon>
        <taxon>Pseudomonadati</taxon>
        <taxon>Bacteroidota</taxon>
        <taxon>Saprospiria</taxon>
        <taxon>Saprospirales</taxon>
        <taxon>Haliscomenobacteraceae</taxon>
        <taxon>Haliscomenobacter</taxon>
    </lineage>
</organism>
<evidence type="ECO:0000313" key="17">
    <source>
        <dbReference type="Proteomes" id="UP000008461"/>
    </source>
</evidence>
<keyword evidence="11" id="KW-0411">Iron-sulfur</keyword>
<dbReference type="OrthoDB" id="9802365at2"/>
<comment type="function">
    <text evidence="2">Adenine glycosylase active on G-A mispairs. MutY also corrects error-prone DNA synthesis past GO lesions which are due to the oxidatively damaged form of guanine: 7,8-dihydro-8-oxoguanine (8-oxo-dGTP).</text>
</comment>
<dbReference type="InterPro" id="IPR015797">
    <property type="entry name" value="NUDIX_hydrolase-like_dom_sf"/>
</dbReference>
<dbReference type="Pfam" id="PF10576">
    <property type="entry name" value="EndIII_4Fe-2S"/>
    <property type="match status" value="1"/>
</dbReference>
<evidence type="ECO:0000256" key="12">
    <source>
        <dbReference type="ARBA" id="ARBA00023204"/>
    </source>
</evidence>
<dbReference type="SMART" id="SM00525">
    <property type="entry name" value="FES"/>
    <property type="match status" value="1"/>
</dbReference>
<dbReference type="Pfam" id="PF14815">
    <property type="entry name" value="NUDIX_4"/>
    <property type="match status" value="1"/>
</dbReference>
<dbReference type="InterPro" id="IPR011257">
    <property type="entry name" value="DNA_glycosylase"/>
</dbReference>
<keyword evidence="12" id="KW-0234">DNA repair</keyword>
<keyword evidence="6" id="KW-0004">4Fe-4S</keyword>
<evidence type="ECO:0000256" key="6">
    <source>
        <dbReference type="ARBA" id="ARBA00022485"/>
    </source>
</evidence>
<keyword evidence="8 14" id="KW-0227">DNA damage</keyword>
<evidence type="ECO:0000256" key="4">
    <source>
        <dbReference type="ARBA" id="ARBA00012045"/>
    </source>
</evidence>
<dbReference type="InterPro" id="IPR003265">
    <property type="entry name" value="HhH-GPD_domain"/>
</dbReference>
<dbReference type="SUPFAM" id="SSF55811">
    <property type="entry name" value="Nudix"/>
    <property type="match status" value="1"/>
</dbReference>
<dbReference type="GO" id="GO:0034039">
    <property type="term" value="F:8-oxo-7,8-dihydroguanine DNA N-glycosylase activity"/>
    <property type="evidence" value="ECO:0007669"/>
    <property type="project" value="TreeGrafter"/>
</dbReference>
<accession>F4KXM3</accession>
<evidence type="ECO:0000256" key="1">
    <source>
        <dbReference type="ARBA" id="ARBA00000843"/>
    </source>
</evidence>
<dbReference type="InterPro" id="IPR003651">
    <property type="entry name" value="Endonuclease3_FeS-loop_motif"/>
</dbReference>
<evidence type="ECO:0000256" key="8">
    <source>
        <dbReference type="ARBA" id="ARBA00022763"/>
    </source>
</evidence>
<evidence type="ECO:0000256" key="10">
    <source>
        <dbReference type="ARBA" id="ARBA00023004"/>
    </source>
</evidence>
<dbReference type="InterPro" id="IPR004035">
    <property type="entry name" value="Endouclease-III_FeS-bd_BS"/>
</dbReference>